<reference evidence="2 3" key="1">
    <citation type="submission" date="2020-09" db="EMBL/GenBank/DDBJ databases">
        <title>Actinomycete isolated from the Camponotus japonicus Mayr.</title>
        <authorList>
            <person name="Gong X."/>
        </authorList>
    </citation>
    <scope>NUCLEOTIDE SEQUENCE [LARGE SCALE GENOMIC DNA]</scope>
    <source>
        <strain evidence="2 3">2C-HV3</strain>
    </source>
</reference>
<protein>
    <submittedName>
        <fullName evidence="2">Uncharacterized protein</fullName>
    </submittedName>
</protein>
<feature type="region of interest" description="Disordered" evidence="1">
    <location>
        <begin position="1"/>
        <end position="21"/>
    </location>
</feature>
<dbReference type="RefSeq" id="WP_191055009.1">
    <property type="nucleotide sequence ID" value="NZ_JACXRZ010000037.1"/>
</dbReference>
<dbReference type="EMBL" id="JACXRZ010000037">
    <property type="protein sequence ID" value="MBD3147868.1"/>
    <property type="molecule type" value="Genomic_DNA"/>
</dbReference>
<evidence type="ECO:0000256" key="1">
    <source>
        <dbReference type="SAM" id="MobiDB-lite"/>
    </source>
</evidence>
<sequence>MGNSQRKLFPRSASPEIDIAPHFDRPPVFKAAQTRVPLAFHEAGAEMPEKIVKPVETAKPGRISKLSAGRRHR</sequence>
<feature type="region of interest" description="Disordered" evidence="1">
    <location>
        <begin position="54"/>
        <end position="73"/>
    </location>
</feature>
<accession>A0ABR8LHB7</accession>
<name>A0ABR8LHB7_9ACTN</name>
<gene>
    <name evidence="2" type="ORF">IEQ31_32515</name>
</gene>
<proteinExistence type="predicted"/>
<keyword evidence="3" id="KW-1185">Reference proteome</keyword>
<evidence type="ECO:0000313" key="2">
    <source>
        <dbReference type="EMBL" id="MBD3147868.1"/>
    </source>
</evidence>
<evidence type="ECO:0000313" key="3">
    <source>
        <dbReference type="Proteomes" id="UP000653231"/>
    </source>
</evidence>
<organism evidence="2 3">
    <name type="scientific">Microbispora bryophytorum subsp. camponoti</name>
    <dbReference type="NCBI Taxonomy" id="1677852"/>
    <lineage>
        <taxon>Bacteria</taxon>
        <taxon>Bacillati</taxon>
        <taxon>Actinomycetota</taxon>
        <taxon>Actinomycetes</taxon>
        <taxon>Streptosporangiales</taxon>
        <taxon>Streptosporangiaceae</taxon>
        <taxon>Microbispora</taxon>
    </lineage>
</organism>
<dbReference type="Proteomes" id="UP000653231">
    <property type="component" value="Unassembled WGS sequence"/>
</dbReference>
<comment type="caution">
    <text evidence="2">The sequence shown here is derived from an EMBL/GenBank/DDBJ whole genome shotgun (WGS) entry which is preliminary data.</text>
</comment>